<keyword evidence="4 9" id="KW-0812">Transmembrane</keyword>
<dbReference type="EMBL" id="CP001798">
    <property type="protein sequence ID" value="ADE13754.1"/>
    <property type="molecule type" value="Genomic_DNA"/>
</dbReference>
<dbReference type="PANTHER" id="PTHR37484">
    <property type="entry name" value="ROD SHAPE-DETERMINING PROTEIN MRED"/>
    <property type="match status" value="1"/>
</dbReference>
<evidence type="ECO:0000256" key="2">
    <source>
        <dbReference type="ARBA" id="ARBA00007776"/>
    </source>
</evidence>
<name>D5BWA4_NITHN</name>
<dbReference type="GO" id="GO:0005886">
    <property type="term" value="C:plasma membrane"/>
    <property type="evidence" value="ECO:0007669"/>
    <property type="project" value="UniProtKB-SubCell"/>
</dbReference>
<keyword evidence="11" id="KW-1185">Reference proteome</keyword>
<dbReference type="InterPro" id="IPR026034">
    <property type="entry name" value="MreD_proteobac"/>
</dbReference>
<dbReference type="RefSeq" id="WP_013031649.1">
    <property type="nucleotide sequence ID" value="NC_013960.1"/>
</dbReference>
<dbReference type="Proteomes" id="UP000001844">
    <property type="component" value="Chromosome"/>
</dbReference>
<dbReference type="KEGG" id="nhl:Nhal_0570"/>
<dbReference type="eggNOG" id="COG2891">
    <property type="taxonomic scope" value="Bacteria"/>
</dbReference>
<keyword evidence="8" id="KW-0997">Cell inner membrane</keyword>
<organism evidence="10 11">
    <name type="scientific">Nitrosococcus halophilus (strain Nc4)</name>
    <dbReference type="NCBI Taxonomy" id="472759"/>
    <lineage>
        <taxon>Bacteria</taxon>
        <taxon>Pseudomonadati</taxon>
        <taxon>Pseudomonadota</taxon>
        <taxon>Gammaproteobacteria</taxon>
        <taxon>Chromatiales</taxon>
        <taxon>Chromatiaceae</taxon>
        <taxon>Nitrosococcus</taxon>
    </lineage>
</organism>
<accession>D5BWA4</accession>
<evidence type="ECO:0000256" key="8">
    <source>
        <dbReference type="PIRNR" id="PIRNR018472"/>
    </source>
</evidence>
<evidence type="ECO:0000256" key="4">
    <source>
        <dbReference type="ARBA" id="ARBA00022692"/>
    </source>
</evidence>
<evidence type="ECO:0000256" key="9">
    <source>
        <dbReference type="SAM" id="Phobius"/>
    </source>
</evidence>
<sequence>MSPNDRRHSGGGVIILSFVTAYVLTLIPLPAWAMFYRPEWGGLILIYWCLFLPQRVGVVGAWLVGLLMDALTGAVLGQHALAFALIAYITLCWQRRLSQQTIWQQAVNVLFLVALGQFLEAWVRGLDGQLMGGWRFWMPAVTSMLLWPWLSVVLRNIQQRFAVR</sequence>
<keyword evidence="3 8" id="KW-1003">Cell membrane</keyword>
<feature type="transmembrane region" description="Helical" evidence="9">
    <location>
        <begin position="105"/>
        <end position="124"/>
    </location>
</feature>
<evidence type="ECO:0000256" key="6">
    <source>
        <dbReference type="ARBA" id="ARBA00022989"/>
    </source>
</evidence>
<feature type="transmembrane region" description="Helical" evidence="9">
    <location>
        <begin position="45"/>
        <end position="64"/>
    </location>
</feature>
<evidence type="ECO:0000313" key="11">
    <source>
        <dbReference type="Proteomes" id="UP000001844"/>
    </source>
</evidence>
<dbReference type="STRING" id="472759.Nhal_0570"/>
<comment type="subcellular location">
    <subcellularLocation>
        <location evidence="8">Cell inner membrane</location>
    </subcellularLocation>
    <subcellularLocation>
        <location evidence="1">Cell membrane</location>
        <topology evidence="1">Multi-pass membrane protein</topology>
    </subcellularLocation>
</comment>
<comment type="similarity">
    <text evidence="2 8">Belongs to the MreD family.</text>
</comment>
<dbReference type="NCBIfam" id="TIGR03426">
    <property type="entry name" value="shape_MreD"/>
    <property type="match status" value="1"/>
</dbReference>
<reference evidence="11" key="1">
    <citation type="submission" date="2010-04" db="EMBL/GenBank/DDBJ databases">
        <title>Complete genome sequence of Nitrosococcus halophilus Nc4, a salt-adapted, aerobic obligate ammonia-oxidizing sulfur purple bacterium.</title>
        <authorList>
            <consortium name="US DOE Joint Genome Institute"/>
            <person name="Campbell M.A."/>
            <person name="Malfatti S.A."/>
            <person name="Chain P.S.G."/>
            <person name="Heidelberg J.F."/>
            <person name="Ward B.B."/>
            <person name="Klotz M.G."/>
        </authorList>
    </citation>
    <scope>NUCLEOTIDE SEQUENCE [LARGE SCALE GENOMIC DNA]</scope>
    <source>
        <strain evidence="11">Nc4</strain>
    </source>
</reference>
<dbReference type="PANTHER" id="PTHR37484:SF1">
    <property type="entry name" value="ROD SHAPE-DETERMINING PROTEIN MRED"/>
    <property type="match status" value="1"/>
</dbReference>
<dbReference type="Pfam" id="PF04093">
    <property type="entry name" value="MreD"/>
    <property type="match status" value="1"/>
</dbReference>
<gene>
    <name evidence="10" type="ordered locus">Nhal_0570</name>
</gene>
<evidence type="ECO:0000256" key="5">
    <source>
        <dbReference type="ARBA" id="ARBA00022960"/>
    </source>
</evidence>
<evidence type="ECO:0000256" key="7">
    <source>
        <dbReference type="ARBA" id="ARBA00023136"/>
    </source>
</evidence>
<dbReference type="PIRSF" id="PIRSF018472">
    <property type="entry name" value="MreD_proteobac"/>
    <property type="match status" value="1"/>
</dbReference>
<evidence type="ECO:0000256" key="3">
    <source>
        <dbReference type="ARBA" id="ARBA00022475"/>
    </source>
</evidence>
<dbReference type="AlphaFoldDB" id="D5BWA4"/>
<evidence type="ECO:0000256" key="1">
    <source>
        <dbReference type="ARBA" id="ARBA00004651"/>
    </source>
</evidence>
<feature type="transmembrane region" description="Helical" evidence="9">
    <location>
        <begin position="136"/>
        <end position="154"/>
    </location>
</feature>
<keyword evidence="6 9" id="KW-1133">Transmembrane helix</keyword>
<feature type="transmembrane region" description="Helical" evidence="9">
    <location>
        <begin position="12"/>
        <end position="33"/>
    </location>
</feature>
<dbReference type="HOGENOM" id="CLU_119315_0_0_6"/>
<proteinExistence type="inferred from homology"/>
<protein>
    <recommendedName>
        <fullName evidence="8">Rod shape-determining protein MreD</fullName>
    </recommendedName>
</protein>
<comment type="function">
    <text evidence="8">Involved in formation of the rod shape of the cell. May also contribute to regulation of formation of penicillin-binding proteins.</text>
</comment>
<keyword evidence="5 8" id="KW-0133">Cell shape</keyword>
<keyword evidence="7 8" id="KW-0472">Membrane</keyword>
<evidence type="ECO:0000313" key="10">
    <source>
        <dbReference type="EMBL" id="ADE13754.1"/>
    </source>
</evidence>
<dbReference type="OrthoDB" id="6647425at2"/>
<dbReference type="GO" id="GO:0008360">
    <property type="term" value="P:regulation of cell shape"/>
    <property type="evidence" value="ECO:0007669"/>
    <property type="project" value="UniProtKB-UniRule"/>
</dbReference>
<feature type="transmembrane region" description="Helical" evidence="9">
    <location>
        <begin position="70"/>
        <end position="93"/>
    </location>
</feature>
<dbReference type="InterPro" id="IPR007227">
    <property type="entry name" value="Cell_shape_determining_MreD"/>
</dbReference>